<dbReference type="InterPro" id="IPR036291">
    <property type="entry name" value="NAD(P)-bd_dom_sf"/>
</dbReference>
<evidence type="ECO:0000256" key="3">
    <source>
        <dbReference type="ARBA" id="ARBA00012995"/>
    </source>
</evidence>
<dbReference type="GO" id="GO:0006108">
    <property type="term" value="P:malate metabolic process"/>
    <property type="evidence" value="ECO:0007669"/>
    <property type="project" value="InterPro"/>
</dbReference>
<dbReference type="SUPFAM" id="SSF56327">
    <property type="entry name" value="LDH C-terminal domain-like"/>
    <property type="match status" value="1"/>
</dbReference>
<feature type="active site" description="Proton acceptor" evidence="8">
    <location>
        <position position="184"/>
    </location>
</feature>
<evidence type="ECO:0000313" key="16">
    <source>
        <dbReference type="Proteomes" id="UP001306508"/>
    </source>
</evidence>
<dbReference type="GO" id="GO:0005739">
    <property type="term" value="C:mitochondrion"/>
    <property type="evidence" value="ECO:0007669"/>
    <property type="project" value="TreeGrafter"/>
</dbReference>
<evidence type="ECO:0000256" key="7">
    <source>
        <dbReference type="ARBA" id="ARBA00048313"/>
    </source>
</evidence>
<dbReference type="InterPro" id="IPR001557">
    <property type="entry name" value="L-lactate/malate_DH"/>
</dbReference>
<dbReference type="GO" id="GO:0030060">
    <property type="term" value="F:L-malate dehydrogenase (NAD+) activity"/>
    <property type="evidence" value="ECO:0007669"/>
    <property type="project" value="UniProtKB-EC"/>
</dbReference>
<dbReference type="Pfam" id="PF02866">
    <property type="entry name" value="Ldh_1_C"/>
    <property type="match status" value="1"/>
</dbReference>
<dbReference type="Gene3D" id="3.40.50.720">
    <property type="entry name" value="NAD(P)-binding Rossmann-like Domain"/>
    <property type="match status" value="1"/>
</dbReference>
<dbReference type="PROSITE" id="PS00068">
    <property type="entry name" value="MDH"/>
    <property type="match status" value="1"/>
</dbReference>
<proteinExistence type="inferred from homology"/>
<dbReference type="InterPro" id="IPR022383">
    <property type="entry name" value="Lactate/malate_DH_C"/>
</dbReference>
<dbReference type="EMBL" id="JAWIZZ010000051">
    <property type="protein sequence ID" value="KAK5778814.1"/>
    <property type="molecule type" value="Genomic_DNA"/>
</dbReference>
<feature type="binding site" evidence="10">
    <location>
        <position position="34"/>
    </location>
    <ligand>
        <name>NAD(+)</name>
        <dbReference type="ChEBI" id="CHEBI:57540"/>
    </ligand>
</feature>
<protein>
    <recommendedName>
        <fullName evidence="3 12">Malate dehydrogenase</fullName>
        <ecNumber evidence="3 12">1.1.1.37</ecNumber>
    </recommendedName>
</protein>
<dbReference type="Gene3D" id="3.90.110.10">
    <property type="entry name" value="Lactate dehydrogenase/glycoside hydrolase, family 4, C-terminal"/>
    <property type="match status" value="1"/>
</dbReference>
<evidence type="ECO:0000259" key="13">
    <source>
        <dbReference type="Pfam" id="PF00056"/>
    </source>
</evidence>
<feature type="binding site" evidence="9">
    <location>
        <position position="119"/>
    </location>
    <ligand>
        <name>substrate</name>
    </ligand>
</feature>
<dbReference type="GO" id="GO:0070013">
    <property type="term" value="C:intracellular organelle lumen"/>
    <property type="evidence" value="ECO:0007669"/>
    <property type="project" value="UniProtKB-ARBA"/>
</dbReference>
<evidence type="ECO:0000256" key="6">
    <source>
        <dbReference type="ARBA" id="ARBA00023027"/>
    </source>
</evidence>
<dbReference type="FunFam" id="3.90.110.10:FF:000009">
    <property type="entry name" value="Malate dehydrogenase"/>
    <property type="match status" value="1"/>
</dbReference>
<feature type="binding site" evidence="9">
    <location>
        <position position="153"/>
    </location>
    <ligand>
        <name>substrate</name>
    </ligand>
</feature>
<keyword evidence="5 11" id="KW-0560">Oxidoreductase</keyword>
<evidence type="ECO:0000313" key="15">
    <source>
        <dbReference type="EMBL" id="KAK5778814.1"/>
    </source>
</evidence>
<evidence type="ECO:0000256" key="5">
    <source>
        <dbReference type="ARBA" id="ARBA00023002"/>
    </source>
</evidence>
<comment type="catalytic activity">
    <reaction evidence="7 12">
        <text>(S)-malate + NAD(+) = oxaloacetate + NADH + H(+)</text>
        <dbReference type="Rhea" id="RHEA:21432"/>
        <dbReference type="ChEBI" id="CHEBI:15378"/>
        <dbReference type="ChEBI" id="CHEBI:15589"/>
        <dbReference type="ChEBI" id="CHEBI:16452"/>
        <dbReference type="ChEBI" id="CHEBI:57540"/>
        <dbReference type="ChEBI" id="CHEBI:57945"/>
        <dbReference type="EC" id="1.1.1.37"/>
    </reaction>
</comment>
<keyword evidence="16" id="KW-1185">Reference proteome</keyword>
<evidence type="ECO:0000256" key="11">
    <source>
        <dbReference type="RuleBase" id="RU003369"/>
    </source>
</evidence>
<feature type="binding site" evidence="10">
    <location>
        <begin position="8"/>
        <end position="14"/>
    </location>
    <ligand>
        <name>NAD(+)</name>
        <dbReference type="ChEBI" id="CHEBI:57540"/>
    </ligand>
</feature>
<dbReference type="InterPro" id="IPR015955">
    <property type="entry name" value="Lactate_DH/Glyco_Ohase_4_C"/>
</dbReference>
<name>A0AAN7ZRY8_9SACH</name>
<dbReference type="Pfam" id="PF00056">
    <property type="entry name" value="Ldh_1_N"/>
    <property type="match status" value="1"/>
</dbReference>
<gene>
    <name evidence="15" type="ORF">RI543_003738</name>
</gene>
<feature type="binding site" evidence="9">
    <location>
        <position position="80"/>
    </location>
    <ligand>
        <name>substrate</name>
    </ligand>
</feature>
<comment type="subunit">
    <text evidence="2">Homodimer.</text>
</comment>
<accession>A0AAN7ZRY8</accession>
<evidence type="ECO:0000256" key="12">
    <source>
        <dbReference type="RuleBase" id="RU003405"/>
    </source>
</evidence>
<feature type="binding site" evidence="10">
    <location>
        <position position="93"/>
    </location>
    <ligand>
        <name>NAD(+)</name>
        <dbReference type="ChEBI" id="CHEBI:57540"/>
    </ligand>
</feature>
<dbReference type="InterPro" id="IPR001252">
    <property type="entry name" value="Malate_DH_AS"/>
</dbReference>
<dbReference type="AlphaFoldDB" id="A0AAN7ZRY8"/>
<evidence type="ECO:0000256" key="10">
    <source>
        <dbReference type="PIRSR" id="PIRSR000102-3"/>
    </source>
</evidence>
<dbReference type="InterPro" id="IPR001236">
    <property type="entry name" value="Lactate/malate_DH_N"/>
</dbReference>
<dbReference type="GO" id="GO:0006099">
    <property type="term" value="P:tricarboxylic acid cycle"/>
    <property type="evidence" value="ECO:0007669"/>
    <property type="project" value="UniProtKB-KW"/>
</dbReference>
<evidence type="ECO:0000256" key="4">
    <source>
        <dbReference type="ARBA" id="ARBA00022532"/>
    </source>
</evidence>
<keyword evidence="6 10" id="KW-0520">NAD</keyword>
<feature type="binding site" evidence="9">
    <location>
        <position position="86"/>
    </location>
    <ligand>
        <name>substrate</name>
    </ligand>
</feature>
<evidence type="ECO:0000259" key="14">
    <source>
        <dbReference type="Pfam" id="PF02866"/>
    </source>
</evidence>
<dbReference type="PANTHER" id="PTHR11540:SF72">
    <property type="entry name" value="MALATE DEHYDROGENASE, PEROXISOMAL"/>
    <property type="match status" value="1"/>
</dbReference>
<feature type="binding site" evidence="10">
    <location>
        <position position="235"/>
    </location>
    <ligand>
        <name>NAD(+)</name>
        <dbReference type="ChEBI" id="CHEBI:57540"/>
    </ligand>
</feature>
<comment type="similarity">
    <text evidence="1">Belongs to the LDH/MDH superfamily. MDH type 1 family.</text>
</comment>
<sequence>MVKVCVLGAFGGIGQPLSLLLKINPFINELSLYDIADCHGIGTDLSHINTKSITRGFDKNGIREALKGSDIVVIPAGMARKEGMTRDDLFKVNAGIMKTLCLHIGQVCSNNVKVLIISNPVNCLVPVAIETFKKLGKLRLENVIGITMLDVIRAETFLRQHLCELGDRENDPLEHEIISVVGGHSGTTIIPLIMDKRIIKFLGVERYHDLIRRIQFGGDEVIKAKKSSGSATLSMAYAADEFISSMISSMVVVVKDAERIEYRRRQKYRYLPGYVYLPSVKGGLALKRRLRQVAHLDVDYFAVPLKFKNGSISHIDLNVLNNLSQEEIELLRIAIGPLQANIKKGEKFVRNTAKM</sequence>
<dbReference type="EC" id="1.1.1.37" evidence="3 12"/>
<evidence type="ECO:0000256" key="9">
    <source>
        <dbReference type="PIRSR" id="PIRSR000102-2"/>
    </source>
</evidence>
<evidence type="ECO:0000256" key="8">
    <source>
        <dbReference type="PIRSR" id="PIRSR000102-1"/>
    </source>
</evidence>
<dbReference type="SUPFAM" id="SSF51735">
    <property type="entry name" value="NAD(P)-binding Rossmann-fold domains"/>
    <property type="match status" value="1"/>
</dbReference>
<feature type="domain" description="Lactate/malate dehydrogenase C-terminal" evidence="14">
    <location>
        <begin position="147"/>
        <end position="349"/>
    </location>
</feature>
<dbReference type="PANTHER" id="PTHR11540">
    <property type="entry name" value="MALATE AND LACTATE DEHYDROGENASE"/>
    <property type="match status" value="1"/>
</dbReference>
<dbReference type="PIRSF" id="PIRSF000102">
    <property type="entry name" value="Lac_mal_DH"/>
    <property type="match status" value="1"/>
</dbReference>
<feature type="domain" description="Lactate/malate dehydrogenase N-terminal" evidence="13">
    <location>
        <begin position="2"/>
        <end position="145"/>
    </location>
</feature>
<comment type="caution">
    <text evidence="15">The sequence shown here is derived from an EMBL/GenBank/DDBJ whole genome shotgun (WGS) entry which is preliminary data.</text>
</comment>
<evidence type="ECO:0000256" key="2">
    <source>
        <dbReference type="ARBA" id="ARBA00011738"/>
    </source>
</evidence>
<keyword evidence="4 12" id="KW-0816">Tricarboxylic acid cycle</keyword>
<dbReference type="NCBIfam" id="TIGR01772">
    <property type="entry name" value="MDH_euk_gproteo"/>
    <property type="match status" value="1"/>
</dbReference>
<dbReference type="FunFam" id="3.40.50.720:FF:000268">
    <property type="entry name" value="Malate dehydrogenase"/>
    <property type="match status" value="1"/>
</dbReference>
<dbReference type="Proteomes" id="UP001306508">
    <property type="component" value="Unassembled WGS sequence"/>
</dbReference>
<evidence type="ECO:0000256" key="1">
    <source>
        <dbReference type="ARBA" id="ARBA00008824"/>
    </source>
</evidence>
<organism evidence="15 16">
    <name type="scientific">Arxiozyma heterogenica</name>
    <dbReference type="NCBI Taxonomy" id="278026"/>
    <lineage>
        <taxon>Eukaryota</taxon>
        <taxon>Fungi</taxon>
        <taxon>Dikarya</taxon>
        <taxon>Ascomycota</taxon>
        <taxon>Saccharomycotina</taxon>
        <taxon>Saccharomycetes</taxon>
        <taxon>Saccharomycetales</taxon>
        <taxon>Saccharomycetaceae</taxon>
        <taxon>Arxiozyma</taxon>
    </lineage>
</organism>
<reference evidence="16" key="1">
    <citation type="submission" date="2023-07" db="EMBL/GenBank/DDBJ databases">
        <title>A draft genome of Kazachstania heterogenica Y-27499.</title>
        <authorList>
            <person name="Donic C."/>
            <person name="Kralova J.S."/>
            <person name="Fidel L."/>
            <person name="Ben-Dor S."/>
            <person name="Jung S."/>
        </authorList>
    </citation>
    <scope>NUCLEOTIDE SEQUENCE [LARGE SCALE GENOMIC DNA]</scope>
    <source>
        <strain evidence="16">Y27499</strain>
    </source>
</reference>
<feature type="binding site" evidence="10">
    <location>
        <begin position="117"/>
        <end position="119"/>
    </location>
    <ligand>
        <name>NAD(+)</name>
        <dbReference type="ChEBI" id="CHEBI:57540"/>
    </ligand>
</feature>
<dbReference type="InterPro" id="IPR010097">
    <property type="entry name" value="Malate_DH_type1"/>
</dbReference>